<proteinExistence type="predicted"/>
<evidence type="ECO:0000313" key="3">
    <source>
        <dbReference type="Proteomes" id="UP001552299"/>
    </source>
</evidence>
<name>A0ABD0U1P6_DENTH</name>
<organism evidence="2 3">
    <name type="scientific">Dendrobium thyrsiflorum</name>
    <name type="common">Pinecone-like raceme dendrobium</name>
    <name type="synonym">Orchid</name>
    <dbReference type="NCBI Taxonomy" id="117978"/>
    <lineage>
        <taxon>Eukaryota</taxon>
        <taxon>Viridiplantae</taxon>
        <taxon>Streptophyta</taxon>
        <taxon>Embryophyta</taxon>
        <taxon>Tracheophyta</taxon>
        <taxon>Spermatophyta</taxon>
        <taxon>Magnoliopsida</taxon>
        <taxon>Liliopsida</taxon>
        <taxon>Asparagales</taxon>
        <taxon>Orchidaceae</taxon>
        <taxon>Epidendroideae</taxon>
        <taxon>Malaxideae</taxon>
        <taxon>Dendrobiinae</taxon>
        <taxon>Dendrobium</taxon>
    </lineage>
</organism>
<keyword evidence="3" id="KW-1185">Reference proteome</keyword>
<dbReference type="AlphaFoldDB" id="A0ABD0U1P6"/>
<dbReference type="Proteomes" id="UP001552299">
    <property type="component" value="Unassembled WGS sequence"/>
</dbReference>
<protein>
    <submittedName>
        <fullName evidence="2">Uncharacterized protein</fullName>
    </submittedName>
</protein>
<dbReference type="EMBL" id="JANQDX010000018">
    <property type="protein sequence ID" value="KAL0905895.1"/>
    <property type="molecule type" value="Genomic_DNA"/>
</dbReference>
<accession>A0ABD0U1P6</accession>
<evidence type="ECO:0000313" key="2">
    <source>
        <dbReference type="EMBL" id="KAL0905895.1"/>
    </source>
</evidence>
<evidence type="ECO:0000256" key="1">
    <source>
        <dbReference type="SAM" id="MobiDB-lite"/>
    </source>
</evidence>
<sequence length="313" mass="36107">MKGKMMSGKDEWLTAISNKIMKMIKQLEGVPGIKWKSSIEPVLQLKENPNSGASTSRSLTWRRSKMKLFYKTFSKKSSNPNKGSKLKEKRTILQKILNNLEDYRQLVRRPITLANFIFELQIDQLEVEDDEKEDEELLHVEICQVISVASTACQRDSIKDHERGHITISPTKRINKMTSESYLMVLQTDDNLEEELCFLSDDESNQQIASQMERVKLNEDSEHITKTSSNETESNEVDQVHLRSGKVLPLPLKKGLSSKDKEKDIMINEEIIPKDHKKKYDTNKGIEYNIISHLRKIPAQLSIYEALLMSKDL</sequence>
<feature type="region of interest" description="Disordered" evidence="1">
    <location>
        <begin position="219"/>
        <end position="241"/>
    </location>
</feature>
<gene>
    <name evidence="2" type="ORF">M5K25_024343</name>
</gene>
<comment type="caution">
    <text evidence="2">The sequence shown here is derived from an EMBL/GenBank/DDBJ whole genome shotgun (WGS) entry which is preliminary data.</text>
</comment>
<reference evidence="2 3" key="1">
    <citation type="journal article" date="2024" name="Plant Biotechnol. J.">
        <title>Dendrobium thyrsiflorum genome and its molecular insights into genes involved in important horticultural traits.</title>
        <authorList>
            <person name="Chen B."/>
            <person name="Wang J.Y."/>
            <person name="Zheng P.J."/>
            <person name="Li K.L."/>
            <person name="Liang Y.M."/>
            <person name="Chen X.F."/>
            <person name="Zhang C."/>
            <person name="Zhao X."/>
            <person name="He X."/>
            <person name="Zhang G.Q."/>
            <person name="Liu Z.J."/>
            <person name="Xu Q."/>
        </authorList>
    </citation>
    <scope>NUCLEOTIDE SEQUENCE [LARGE SCALE GENOMIC DNA]</scope>
    <source>
        <strain evidence="2">GZMU011</strain>
    </source>
</reference>